<dbReference type="Gene3D" id="1.10.10.60">
    <property type="entry name" value="Homeodomain-like"/>
    <property type="match status" value="1"/>
</dbReference>
<feature type="domain" description="HTH araC/xylS-type" evidence="6">
    <location>
        <begin position="275"/>
        <end position="379"/>
    </location>
</feature>
<dbReference type="EMBL" id="JBBKZS010000014">
    <property type="protein sequence ID" value="MEJ8858132.1"/>
    <property type="molecule type" value="Genomic_DNA"/>
</dbReference>
<dbReference type="Proteomes" id="UP001367030">
    <property type="component" value="Unassembled WGS sequence"/>
</dbReference>
<organism evidence="7 8">
    <name type="scientific">Variovorax robiniae</name>
    <dbReference type="NCBI Taxonomy" id="1836199"/>
    <lineage>
        <taxon>Bacteria</taxon>
        <taxon>Pseudomonadati</taxon>
        <taxon>Pseudomonadota</taxon>
        <taxon>Betaproteobacteria</taxon>
        <taxon>Burkholderiales</taxon>
        <taxon>Comamonadaceae</taxon>
        <taxon>Variovorax</taxon>
    </lineage>
</organism>
<feature type="region of interest" description="Disordered" evidence="4">
    <location>
        <begin position="233"/>
        <end position="269"/>
    </location>
</feature>
<dbReference type="InterPro" id="IPR009057">
    <property type="entry name" value="Homeodomain-like_sf"/>
</dbReference>
<dbReference type="PANTHER" id="PTHR43280">
    <property type="entry name" value="ARAC-FAMILY TRANSCRIPTIONAL REGULATOR"/>
    <property type="match status" value="1"/>
</dbReference>
<feature type="transmembrane region" description="Helical" evidence="5">
    <location>
        <begin position="124"/>
        <end position="145"/>
    </location>
</feature>
<keyword evidence="5" id="KW-0812">Transmembrane</keyword>
<keyword evidence="8" id="KW-1185">Reference proteome</keyword>
<feature type="transmembrane region" description="Helical" evidence="5">
    <location>
        <begin position="41"/>
        <end position="62"/>
    </location>
</feature>
<evidence type="ECO:0000256" key="4">
    <source>
        <dbReference type="SAM" id="MobiDB-lite"/>
    </source>
</evidence>
<reference evidence="7 8" key="1">
    <citation type="submission" date="2024-03" db="EMBL/GenBank/DDBJ databases">
        <title>Novel species of the genus Variovorax.</title>
        <authorList>
            <person name="Liu Q."/>
            <person name="Xin Y.-H."/>
        </authorList>
    </citation>
    <scope>NUCLEOTIDE SEQUENCE [LARGE SCALE GENOMIC DNA]</scope>
    <source>
        <strain evidence="7 8">KACC 18901</strain>
    </source>
</reference>
<evidence type="ECO:0000256" key="3">
    <source>
        <dbReference type="ARBA" id="ARBA00023163"/>
    </source>
</evidence>
<keyword evidence="1" id="KW-0805">Transcription regulation</keyword>
<dbReference type="SUPFAM" id="SSF46689">
    <property type="entry name" value="Homeodomain-like"/>
    <property type="match status" value="1"/>
</dbReference>
<keyword evidence="5" id="KW-1133">Transmembrane helix</keyword>
<keyword evidence="2" id="KW-0238">DNA-binding</keyword>
<dbReference type="Pfam" id="PF12833">
    <property type="entry name" value="HTH_18"/>
    <property type="match status" value="1"/>
</dbReference>
<feature type="transmembrane region" description="Helical" evidence="5">
    <location>
        <begin position="12"/>
        <end position="29"/>
    </location>
</feature>
<evidence type="ECO:0000313" key="8">
    <source>
        <dbReference type="Proteomes" id="UP001367030"/>
    </source>
</evidence>
<feature type="transmembrane region" description="Helical" evidence="5">
    <location>
        <begin position="101"/>
        <end position="118"/>
    </location>
</feature>
<evidence type="ECO:0000259" key="6">
    <source>
        <dbReference type="PROSITE" id="PS01124"/>
    </source>
</evidence>
<comment type="caution">
    <text evidence="7">The sequence shown here is derived from an EMBL/GenBank/DDBJ whole genome shotgun (WGS) entry which is preliminary data.</text>
</comment>
<dbReference type="InterPro" id="IPR018060">
    <property type="entry name" value="HTH_AraC"/>
</dbReference>
<evidence type="ECO:0000256" key="5">
    <source>
        <dbReference type="SAM" id="Phobius"/>
    </source>
</evidence>
<gene>
    <name evidence="7" type="ORF">WKW79_26430</name>
</gene>
<evidence type="ECO:0000256" key="2">
    <source>
        <dbReference type="ARBA" id="ARBA00023125"/>
    </source>
</evidence>
<dbReference type="PANTHER" id="PTHR43280:SF29">
    <property type="entry name" value="ARAC-FAMILY TRANSCRIPTIONAL REGULATOR"/>
    <property type="match status" value="1"/>
</dbReference>
<keyword evidence="3" id="KW-0804">Transcription</keyword>
<dbReference type="SMART" id="SM00342">
    <property type="entry name" value="HTH_ARAC"/>
    <property type="match status" value="1"/>
</dbReference>
<evidence type="ECO:0000313" key="7">
    <source>
        <dbReference type="EMBL" id="MEJ8858132.1"/>
    </source>
</evidence>
<name>A0ABU8XE54_9BURK</name>
<feature type="transmembrane region" description="Helical" evidence="5">
    <location>
        <begin position="195"/>
        <end position="213"/>
    </location>
</feature>
<feature type="transmembrane region" description="Helical" evidence="5">
    <location>
        <begin position="165"/>
        <end position="183"/>
    </location>
</feature>
<dbReference type="InterPro" id="IPR018062">
    <property type="entry name" value="HTH_AraC-typ_CS"/>
</dbReference>
<dbReference type="PROSITE" id="PS00041">
    <property type="entry name" value="HTH_ARAC_FAMILY_1"/>
    <property type="match status" value="1"/>
</dbReference>
<dbReference type="PROSITE" id="PS01124">
    <property type="entry name" value="HTH_ARAC_FAMILY_2"/>
    <property type="match status" value="1"/>
</dbReference>
<proteinExistence type="predicted"/>
<feature type="compositionally biased region" description="Pro residues" evidence="4">
    <location>
        <begin position="257"/>
        <end position="267"/>
    </location>
</feature>
<feature type="transmembrane region" description="Helical" evidence="5">
    <location>
        <begin position="68"/>
        <end position="89"/>
    </location>
</feature>
<evidence type="ECO:0000256" key="1">
    <source>
        <dbReference type="ARBA" id="ARBA00023015"/>
    </source>
</evidence>
<sequence length="398" mass="41724">MDMSTGLGLNLLLRGAAVGVLLLVAAMLWRDHARSTAARLGALTALSVAAATLATMPGFAGLPFPLRLLVSGPAAASMFVFWLFTCALFDDDFVTRGWHALAWLALAGLGVANCAAALPPPSPWAQAANLALAAVPATFAVLAIAQSLARWREDLVERRRELRTLVVAATSLYTLAQVLAAWVSGTGLREVVESTANAGGVFVLTLFVAWRLLRPDHGGLFGAAEVPALAATAPHPQLDPAPTSVPASALGPIPSSAAPPDPAPLPAADPRQVDALVTLMTVDHLYREPDLTIGALAERLGLPEHKLRRLINQGLGHRNFSAFLNTWRLADARRWLSDPQQANTPILTIAMDAGFQSIGPFNRAFKADTGMTPTEFRRAGGAPAAPVPPGNLAESGIG</sequence>
<protein>
    <submittedName>
        <fullName evidence="7">AraC family transcriptional regulator</fullName>
    </submittedName>
</protein>
<keyword evidence="5" id="KW-0472">Membrane</keyword>
<dbReference type="RefSeq" id="WP_340338196.1">
    <property type="nucleotide sequence ID" value="NZ_JBBKZS010000014.1"/>
</dbReference>
<feature type="region of interest" description="Disordered" evidence="4">
    <location>
        <begin position="377"/>
        <end position="398"/>
    </location>
</feature>
<accession>A0ABU8XE54</accession>